<evidence type="ECO:0000313" key="1">
    <source>
        <dbReference type="EMBL" id="ALA98403.1"/>
    </source>
</evidence>
<protein>
    <submittedName>
        <fullName evidence="1">Uncharacterized protein</fullName>
    </submittedName>
</protein>
<gene>
    <name evidence="1" type="ORF">SKUN_001545</name>
</gene>
<sequence>MTGAIILIQFCGKIKTNKIPKNIKQYKIQNHNFRLWNNLVMHEAEIKKIWSHKKKVGYI</sequence>
<reference evidence="1 2" key="1">
    <citation type="journal article" date="2015" name="Genome Announc.">
        <title>Complete Genome Sequence of Spiroplasma kunkelii Strain CR2-3x, Causal Agent of Corn Stunt Disease in Zea mays L.</title>
        <authorList>
            <person name="Davis R.E."/>
            <person name="Shao J."/>
            <person name="Dally E.L."/>
            <person name="Zhao Y."/>
            <person name="Gasparich G.E."/>
            <person name="Gaynor B.J."/>
            <person name="Athey J.C."/>
            <person name="Harrison N.A."/>
            <person name="Donofrio N."/>
        </authorList>
    </citation>
    <scope>NUCLEOTIDE SEQUENCE [LARGE SCALE GENOMIC DNA]</scope>
    <source>
        <strain evidence="1 2">CR2-3x</strain>
    </source>
</reference>
<dbReference type="EMBL" id="CP010899">
    <property type="protein sequence ID" value="ALA98403.1"/>
    <property type="molecule type" value="Genomic_DNA"/>
</dbReference>
<dbReference type="KEGG" id="skn:SKUN_001545"/>
<name>A0A0K2JIZ3_SPIKU</name>
<organism evidence="1 2">
    <name type="scientific">Spiroplasma kunkelii CR2-3x</name>
    <dbReference type="NCBI Taxonomy" id="273035"/>
    <lineage>
        <taxon>Bacteria</taxon>
        <taxon>Bacillati</taxon>
        <taxon>Mycoplasmatota</taxon>
        <taxon>Mollicutes</taxon>
        <taxon>Entomoplasmatales</taxon>
        <taxon>Spiroplasmataceae</taxon>
        <taxon>Spiroplasma</taxon>
    </lineage>
</organism>
<accession>A0A0K2JIZ3</accession>
<proteinExistence type="predicted"/>
<keyword evidence="2" id="KW-1185">Reference proteome</keyword>
<dbReference type="Proteomes" id="UP000062963">
    <property type="component" value="Chromosome"/>
</dbReference>
<dbReference type="AlphaFoldDB" id="A0A0K2JIZ3"/>
<evidence type="ECO:0000313" key="2">
    <source>
        <dbReference type="Proteomes" id="UP000062963"/>
    </source>
</evidence>